<dbReference type="InterPro" id="IPR023827">
    <property type="entry name" value="Peptidase_S8_Asp-AS"/>
</dbReference>
<gene>
    <name evidence="13" type="ORF">J2S14_001359</name>
</gene>
<evidence type="ECO:0000256" key="8">
    <source>
        <dbReference type="ARBA" id="ARBA00022837"/>
    </source>
</evidence>
<feature type="signal peptide" evidence="11">
    <location>
        <begin position="1"/>
        <end position="22"/>
    </location>
</feature>
<dbReference type="EMBL" id="JAUSUO010000002">
    <property type="protein sequence ID" value="MDQ0342547.1"/>
    <property type="molecule type" value="Genomic_DNA"/>
</dbReference>
<evidence type="ECO:0000256" key="7">
    <source>
        <dbReference type="ARBA" id="ARBA00022825"/>
    </source>
</evidence>
<dbReference type="GO" id="GO:0006508">
    <property type="term" value="P:proteolysis"/>
    <property type="evidence" value="ECO:0007669"/>
    <property type="project" value="UniProtKB-KW"/>
</dbReference>
<keyword evidence="5 9" id="KW-0645">Protease</keyword>
<dbReference type="RefSeq" id="WP_244680898.1">
    <property type="nucleotide sequence ID" value="NZ_JALIRM010000002.1"/>
</dbReference>
<evidence type="ECO:0000256" key="6">
    <source>
        <dbReference type="ARBA" id="ARBA00022801"/>
    </source>
</evidence>
<dbReference type="PANTHER" id="PTHR43806:SF11">
    <property type="entry name" value="CEREVISIN-RELATED"/>
    <property type="match status" value="1"/>
</dbReference>
<dbReference type="Gene3D" id="3.40.50.200">
    <property type="entry name" value="Peptidase S8/S53 domain"/>
    <property type="match status" value="1"/>
</dbReference>
<dbReference type="InterPro" id="IPR015500">
    <property type="entry name" value="Peptidase_S8_subtilisin-rel"/>
</dbReference>
<organism evidence="13 14">
    <name type="scientific">Lederbergia wuyishanensis</name>
    <dbReference type="NCBI Taxonomy" id="1347903"/>
    <lineage>
        <taxon>Bacteria</taxon>
        <taxon>Bacillati</taxon>
        <taxon>Bacillota</taxon>
        <taxon>Bacilli</taxon>
        <taxon>Bacillales</taxon>
        <taxon>Bacillaceae</taxon>
        <taxon>Lederbergia</taxon>
    </lineage>
</organism>
<dbReference type="GO" id="GO:0008233">
    <property type="term" value="F:peptidase activity"/>
    <property type="evidence" value="ECO:0007669"/>
    <property type="project" value="UniProtKB-KW"/>
</dbReference>
<evidence type="ECO:0000256" key="3">
    <source>
        <dbReference type="ARBA" id="ARBA00011073"/>
    </source>
</evidence>
<evidence type="ECO:0000256" key="9">
    <source>
        <dbReference type="PROSITE-ProRule" id="PRU01240"/>
    </source>
</evidence>
<evidence type="ECO:0000256" key="4">
    <source>
        <dbReference type="ARBA" id="ARBA00022525"/>
    </source>
</evidence>
<reference evidence="13 14" key="1">
    <citation type="submission" date="2023-07" db="EMBL/GenBank/DDBJ databases">
        <title>Genomic Encyclopedia of Type Strains, Phase IV (KMG-IV): sequencing the most valuable type-strain genomes for metagenomic binning, comparative biology and taxonomic classification.</title>
        <authorList>
            <person name="Goeker M."/>
        </authorList>
    </citation>
    <scope>NUCLEOTIDE SEQUENCE [LARGE SCALE GENOMIC DNA]</scope>
    <source>
        <strain evidence="13 14">DSM 27848</strain>
    </source>
</reference>
<evidence type="ECO:0000259" key="12">
    <source>
        <dbReference type="Pfam" id="PF00082"/>
    </source>
</evidence>
<feature type="domain" description="Peptidase S8/S53" evidence="12">
    <location>
        <begin position="141"/>
        <end position="455"/>
    </location>
</feature>
<feature type="active site" description="Charge relay system" evidence="9">
    <location>
        <position position="195"/>
    </location>
</feature>
<dbReference type="InterPro" id="IPR050131">
    <property type="entry name" value="Peptidase_S8_subtilisin-like"/>
</dbReference>
<evidence type="ECO:0000256" key="1">
    <source>
        <dbReference type="ARBA" id="ARBA00001913"/>
    </source>
</evidence>
<dbReference type="InterPro" id="IPR000209">
    <property type="entry name" value="Peptidase_S8/S53_dom"/>
</dbReference>
<keyword evidence="11" id="KW-0732">Signal</keyword>
<dbReference type="InterPro" id="IPR023828">
    <property type="entry name" value="Peptidase_S8_Ser-AS"/>
</dbReference>
<evidence type="ECO:0000256" key="10">
    <source>
        <dbReference type="RuleBase" id="RU003355"/>
    </source>
</evidence>
<protein>
    <submittedName>
        <fullName evidence="13">Subtilisin family serine protease</fullName>
    </submittedName>
</protein>
<comment type="subcellular location">
    <subcellularLocation>
        <location evidence="2">Secreted</location>
    </subcellularLocation>
</comment>
<comment type="caution">
    <text evidence="13">The sequence shown here is derived from an EMBL/GenBank/DDBJ whole genome shotgun (WGS) entry which is preliminary data.</text>
</comment>
<comment type="cofactor">
    <cofactor evidence="1">
        <name>Ca(2+)</name>
        <dbReference type="ChEBI" id="CHEBI:29108"/>
    </cofactor>
</comment>
<evidence type="ECO:0000256" key="2">
    <source>
        <dbReference type="ARBA" id="ARBA00004613"/>
    </source>
</evidence>
<dbReference type="Pfam" id="PF00082">
    <property type="entry name" value="Peptidase_S8"/>
    <property type="match status" value="1"/>
</dbReference>
<evidence type="ECO:0000313" key="13">
    <source>
        <dbReference type="EMBL" id="MDQ0342547.1"/>
    </source>
</evidence>
<dbReference type="PRINTS" id="PR00723">
    <property type="entry name" value="SUBTILISIN"/>
</dbReference>
<dbReference type="Proteomes" id="UP001232343">
    <property type="component" value="Unassembled WGS sequence"/>
</dbReference>
<dbReference type="PROSITE" id="PS51892">
    <property type="entry name" value="SUBTILASE"/>
    <property type="match status" value="1"/>
</dbReference>
<dbReference type="PANTHER" id="PTHR43806">
    <property type="entry name" value="PEPTIDASE S8"/>
    <property type="match status" value="1"/>
</dbReference>
<dbReference type="PROSITE" id="PS00138">
    <property type="entry name" value="SUBTILASE_SER"/>
    <property type="match status" value="1"/>
</dbReference>
<proteinExistence type="inferred from homology"/>
<keyword evidence="14" id="KW-1185">Reference proteome</keyword>
<dbReference type="PROSITE" id="PS00137">
    <property type="entry name" value="SUBTILASE_HIS"/>
    <property type="match status" value="1"/>
</dbReference>
<keyword evidence="7 9" id="KW-0720">Serine protease</keyword>
<comment type="similarity">
    <text evidence="3 9 10">Belongs to the peptidase S8 family.</text>
</comment>
<evidence type="ECO:0000313" key="14">
    <source>
        <dbReference type="Proteomes" id="UP001232343"/>
    </source>
</evidence>
<accession>A0ABU0D2C1</accession>
<evidence type="ECO:0000256" key="11">
    <source>
        <dbReference type="SAM" id="SignalP"/>
    </source>
</evidence>
<feature type="active site" description="Charge relay system" evidence="9">
    <location>
        <position position="407"/>
    </location>
</feature>
<sequence length="464" mass="48899">MKKGLLLALSLLLILFAVPVQAASTNSSKTMFTVSFNGNQIPQDIIKKIEQEGGTIVSKYEKVGALQFRGPSSLMKSLKGLKSVQVVSPSFMVHLPKTSVVKYNETATVNTQDADLYNLYQWDIKQVTNNGASYNMETGNHNVVVGIIDTGVSPNHPALKANFMGGRNYVPAGGFSGTETTETGAPTDYVDRNGHGSHVAGTIAGNGRIMGVAPNVGYRAYRVFGAEGGSPTSAIAAAMVDAVDDGVDVISMSLGGFDILGQYYWTDPETGETFKMGNDVADRAIYKRAVKYAVDNGVTVVVAAGNEELNATNKKEVTDFMNAEYGPEGYKFIGAGFELPGTVPGVITVSATGPDKSLASYSNYGAGFIDVTAPGGDYQSYPAPGYHLDMCLSAYTGTGYVWMAGTSMATPKVSAVAALIIAKYGNIGPVKVAQMIENTATDIGPKGKDIYFGKGMVNAFSALQ</sequence>
<feature type="chain" id="PRO_5046745220" evidence="11">
    <location>
        <begin position="23"/>
        <end position="464"/>
    </location>
</feature>
<keyword evidence="4" id="KW-0964">Secreted</keyword>
<dbReference type="InterPro" id="IPR022398">
    <property type="entry name" value="Peptidase_S8_His-AS"/>
</dbReference>
<keyword evidence="8" id="KW-0106">Calcium</keyword>
<evidence type="ECO:0000256" key="5">
    <source>
        <dbReference type="ARBA" id="ARBA00022670"/>
    </source>
</evidence>
<dbReference type="SUPFAM" id="SSF52743">
    <property type="entry name" value="Subtilisin-like"/>
    <property type="match status" value="1"/>
</dbReference>
<name>A0ABU0D2C1_9BACI</name>
<keyword evidence="6 9" id="KW-0378">Hydrolase</keyword>
<feature type="active site" description="Charge relay system" evidence="9">
    <location>
        <position position="149"/>
    </location>
</feature>
<dbReference type="PROSITE" id="PS00136">
    <property type="entry name" value="SUBTILASE_ASP"/>
    <property type="match status" value="1"/>
</dbReference>
<dbReference type="InterPro" id="IPR036852">
    <property type="entry name" value="Peptidase_S8/S53_dom_sf"/>
</dbReference>